<accession>A0A2T0W6R2</accession>
<dbReference type="RefSeq" id="WP_106193471.1">
    <property type="nucleotide sequence ID" value="NZ_PVTO01000012.1"/>
</dbReference>
<keyword evidence="4" id="KW-0808">Transferase</keyword>
<gene>
    <name evidence="7" type="ORF">CLV38_11238</name>
</gene>
<keyword evidence="1" id="KW-0813">Transport</keyword>
<dbReference type="PANTHER" id="PTHR47738">
    <property type="entry name" value="PTS SYSTEM FRUCTOSE-LIKE EIIA COMPONENT-RELATED"/>
    <property type="match status" value="1"/>
</dbReference>
<evidence type="ECO:0000256" key="4">
    <source>
        <dbReference type="ARBA" id="ARBA00022679"/>
    </source>
</evidence>
<organism evidence="7 8">
    <name type="scientific">Alkalibacterium olivapovliticus</name>
    <dbReference type="NCBI Taxonomy" id="99907"/>
    <lineage>
        <taxon>Bacteria</taxon>
        <taxon>Bacillati</taxon>
        <taxon>Bacillota</taxon>
        <taxon>Bacilli</taxon>
        <taxon>Lactobacillales</taxon>
        <taxon>Carnobacteriaceae</taxon>
        <taxon>Alkalibacterium</taxon>
    </lineage>
</organism>
<name>A0A2T0W6R2_9LACT</name>
<dbReference type="PROSITE" id="PS00372">
    <property type="entry name" value="PTS_EIIA_TYPE_2_HIS"/>
    <property type="match status" value="1"/>
</dbReference>
<evidence type="ECO:0000259" key="6">
    <source>
        <dbReference type="PROSITE" id="PS51094"/>
    </source>
</evidence>
<dbReference type="PANTHER" id="PTHR47738:SF2">
    <property type="entry name" value="PTS SYSTEM FRUCTOSE-LIKE EIIA COMPONENT"/>
    <property type="match status" value="1"/>
</dbReference>
<keyword evidence="2" id="KW-0597">Phosphoprotein</keyword>
<evidence type="ECO:0000313" key="8">
    <source>
        <dbReference type="Proteomes" id="UP000238205"/>
    </source>
</evidence>
<evidence type="ECO:0000313" key="7">
    <source>
        <dbReference type="EMBL" id="PRY82382.1"/>
    </source>
</evidence>
<dbReference type="Pfam" id="PF00359">
    <property type="entry name" value="PTS_EIIA_2"/>
    <property type="match status" value="1"/>
</dbReference>
<dbReference type="AlphaFoldDB" id="A0A2T0W6R2"/>
<comment type="caution">
    <text evidence="7">The sequence shown here is derived from an EMBL/GenBank/DDBJ whole genome shotgun (WGS) entry which is preliminary data.</text>
</comment>
<proteinExistence type="predicted"/>
<evidence type="ECO:0000256" key="1">
    <source>
        <dbReference type="ARBA" id="ARBA00022448"/>
    </source>
</evidence>
<dbReference type="InterPro" id="IPR002178">
    <property type="entry name" value="PTS_EIIA_type-2_dom"/>
</dbReference>
<dbReference type="NCBIfam" id="TIGR00848">
    <property type="entry name" value="fruA"/>
    <property type="match status" value="1"/>
</dbReference>
<dbReference type="InterPro" id="IPR051541">
    <property type="entry name" value="PTS_SugarTrans_NitroReg"/>
</dbReference>
<dbReference type="GO" id="GO:0016020">
    <property type="term" value="C:membrane"/>
    <property type="evidence" value="ECO:0007669"/>
    <property type="project" value="InterPro"/>
</dbReference>
<keyword evidence="5" id="KW-0598">Phosphotransferase system</keyword>
<dbReference type="SUPFAM" id="SSF55804">
    <property type="entry name" value="Phoshotransferase/anion transport protein"/>
    <property type="match status" value="1"/>
</dbReference>
<dbReference type="EMBL" id="PVTO01000012">
    <property type="protein sequence ID" value="PRY82382.1"/>
    <property type="molecule type" value="Genomic_DNA"/>
</dbReference>
<evidence type="ECO:0000256" key="5">
    <source>
        <dbReference type="ARBA" id="ARBA00022683"/>
    </source>
</evidence>
<dbReference type="OrthoDB" id="95460at2"/>
<dbReference type="InterPro" id="IPR004715">
    <property type="entry name" value="PTS_IIA_fruc"/>
</dbReference>
<dbReference type="PROSITE" id="PS51094">
    <property type="entry name" value="PTS_EIIA_TYPE_2"/>
    <property type="match status" value="1"/>
</dbReference>
<feature type="domain" description="PTS EIIA type-2" evidence="6">
    <location>
        <begin position="7"/>
        <end position="151"/>
    </location>
</feature>
<keyword evidence="3" id="KW-0762">Sugar transport</keyword>
<dbReference type="GO" id="GO:0008982">
    <property type="term" value="F:protein-N(PI)-phosphohistidine-sugar phosphotransferase activity"/>
    <property type="evidence" value="ECO:0007669"/>
    <property type="project" value="InterPro"/>
</dbReference>
<dbReference type="GO" id="GO:0009401">
    <property type="term" value="P:phosphoenolpyruvate-dependent sugar phosphotransferase system"/>
    <property type="evidence" value="ECO:0007669"/>
    <property type="project" value="UniProtKB-KW"/>
</dbReference>
<dbReference type="Proteomes" id="UP000238205">
    <property type="component" value="Unassembled WGS sequence"/>
</dbReference>
<dbReference type="Gene3D" id="3.40.930.10">
    <property type="entry name" value="Mannitol-specific EII, Chain A"/>
    <property type="match status" value="1"/>
</dbReference>
<reference evidence="7 8" key="1">
    <citation type="submission" date="2018-03" db="EMBL/GenBank/DDBJ databases">
        <title>Genomic Encyclopedia of Archaeal and Bacterial Type Strains, Phase II (KMG-II): from individual species to whole genera.</title>
        <authorList>
            <person name="Goeker M."/>
        </authorList>
    </citation>
    <scope>NUCLEOTIDE SEQUENCE [LARGE SCALE GENOMIC DNA]</scope>
    <source>
        <strain evidence="7 8">DSM 13175</strain>
    </source>
</reference>
<sequence>MENSIDNIISKDLIKLDLNAKSKQEVIGWIVDAARGKDYLNDITEFKKSVMSREEGMPTAIGYSVAIPHGKDNSVQKPFVGFVRTNEEFVWTENYEEKVQLVFLIGVPVENENNIHLKFISLLSKKLLDEEFRDSLLSSDDLNEVYDILNS</sequence>
<dbReference type="CDD" id="cd00211">
    <property type="entry name" value="PTS_IIA_fru"/>
    <property type="match status" value="1"/>
</dbReference>
<evidence type="ECO:0000256" key="2">
    <source>
        <dbReference type="ARBA" id="ARBA00022553"/>
    </source>
</evidence>
<keyword evidence="8" id="KW-1185">Reference proteome</keyword>
<protein>
    <submittedName>
        <fullName evidence="7">PTS system fructose-specific IIA component</fullName>
    </submittedName>
</protein>
<evidence type="ECO:0000256" key="3">
    <source>
        <dbReference type="ARBA" id="ARBA00022597"/>
    </source>
</evidence>
<dbReference type="InterPro" id="IPR016152">
    <property type="entry name" value="PTrfase/Anion_transptr"/>
</dbReference>